<comment type="similarity">
    <text evidence="1">Belongs to the protein prenyltransferase subunit alpha family.</text>
</comment>
<dbReference type="STRING" id="6689.A0A3R7M684"/>
<dbReference type="PROSITE" id="PS51147">
    <property type="entry name" value="PFTA"/>
    <property type="match status" value="1"/>
</dbReference>
<feature type="transmembrane region" description="Helical" evidence="5">
    <location>
        <begin position="47"/>
        <end position="68"/>
    </location>
</feature>
<dbReference type="InterPro" id="IPR002088">
    <property type="entry name" value="Prenyl_trans_a"/>
</dbReference>
<dbReference type="Proteomes" id="UP000283509">
    <property type="component" value="Unassembled WGS sequence"/>
</dbReference>
<sequence>MRKGKIRKFNRFHYTNEVACVKRNRQRRKTSKLERTRYRNHNKPADFFLGFSHTSGFPLLLCDSFIYITGKVSTLTTMEDVTCERIMKKIEAVLSQDTLLDEFDIVFSLGEVNRSPVVHVEHKLGLESWCVKHVYAYAYAKIMGSKQTKRREDPAQVLRWTQFCLLIAPEVTTFWNLRKVLLGQGDLSANLELHFTRLILSRKPKCMEVFQHRKWMFKNVIAKVIPQQANGPNGIDPEHHNGNGVVFHSEQIERFLFAELDLCTWAANKHQNNYHSWNHRLWVIQQFATYVGLVDVCRAEYEESHKWISVHVSEHSGLHYLQYLLDSIVSLVNESKVENVSEIVPYVNSVTKLYQRELDFNRDLIEEYEDHEALFCHRRFLLTRLRDLLCSSPQRTCSPPPPALKRSPG</sequence>
<keyword evidence="5" id="KW-0472">Membrane</keyword>
<keyword evidence="5" id="KW-1133">Transmembrane helix</keyword>
<dbReference type="PANTHER" id="PTHR11129:SF3">
    <property type="entry name" value="PROTEIN PRENYLTRANSFERASE ALPHA SUBUNIT REPEAT-CONTAINING PROTEIN 1"/>
    <property type="match status" value="1"/>
</dbReference>
<dbReference type="Gene3D" id="1.25.40.120">
    <property type="entry name" value="Protein prenylyltransferase"/>
    <property type="match status" value="1"/>
</dbReference>
<evidence type="ECO:0000256" key="3">
    <source>
        <dbReference type="ARBA" id="ARBA00022679"/>
    </source>
</evidence>
<protein>
    <submittedName>
        <fullName evidence="6">Protein prenyltransferase alpha subunit repeat-containing protein 1</fullName>
    </submittedName>
</protein>
<evidence type="ECO:0000256" key="2">
    <source>
        <dbReference type="ARBA" id="ARBA00022602"/>
    </source>
</evidence>
<dbReference type="AlphaFoldDB" id="A0A3R7M684"/>
<dbReference type="GO" id="GO:0005737">
    <property type="term" value="C:cytoplasm"/>
    <property type="evidence" value="ECO:0007669"/>
    <property type="project" value="TreeGrafter"/>
</dbReference>
<dbReference type="Pfam" id="PF01239">
    <property type="entry name" value="PPTA"/>
    <property type="match status" value="2"/>
</dbReference>
<name>A0A3R7M684_PENVA</name>
<evidence type="ECO:0000256" key="4">
    <source>
        <dbReference type="ARBA" id="ARBA00022737"/>
    </source>
</evidence>
<keyword evidence="3 6" id="KW-0808">Transferase</keyword>
<dbReference type="SUPFAM" id="SSF48439">
    <property type="entry name" value="Protein prenylyltransferase"/>
    <property type="match status" value="1"/>
</dbReference>
<keyword evidence="4" id="KW-0677">Repeat</keyword>
<dbReference type="EMBL" id="QCYY01002707">
    <property type="protein sequence ID" value="ROT68196.1"/>
    <property type="molecule type" value="Genomic_DNA"/>
</dbReference>
<evidence type="ECO:0000313" key="7">
    <source>
        <dbReference type="Proteomes" id="UP000283509"/>
    </source>
</evidence>
<dbReference type="OrthoDB" id="5358702at2759"/>
<keyword evidence="2" id="KW-0637">Prenyltransferase</keyword>
<reference evidence="6 7" key="2">
    <citation type="submission" date="2019-01" db="EMBL/GenBank/DDBJ databases">
        <title>The decoding of complex shrimp genome reveals the adaptation for benthos swimmer, frequently molting mechanism and breeding impact on genome.</title>
        <authorList>
            <person name="Sun Y."/>
            <person name="Gao Y."/>
            <person name="Yu Y."/>
        </authorList>
    </citation>
    <scope>NUCLEOTIDE SEQUENCE [LARGE SCALE GENOMIC DNA]</scope>
    <source>
        <tissue evidence="6">Muscle</tissue>
    </source>
</reference>
<keyword evidence="7" id="KW-1185">Reference proteome</keyword>
<comment type="caution">
    <text evidence="6">The sequence shown here is derived from an EMBL/GenBank/DDBJ whole genome shotgun (WGS) entry which is preliminary data.</text>
</comment>
<dbReference type="PANTHER" id="PTHR11129">
    <property type="entry name" value="PROTEIN FARNESYLTRANSFERASE ALPHA SUBUNIT/RAB GERANYLGERANYL TRANSFERASE ALPHA SUBUNIT"/>
    <property type="match status" value="1"/>
</dbReference>
<evidence type="ECO:0000256" key="1">
    <source>
        <dbReference type="ARBA" id="ARBA00006734"/>
    </source>
</evidence>
<organism evidence="6 7">
    <name type="scientific">Penaeus vannamei</name>
    <name type="common">Whiteleg shrimp</name>
    <name type="synonym">Litopenaeus vannamei</name>
    <dbReference type="NCBI Taxonomy" id="6689"/>
    <lineage>
        <taxon>Eukaryota</taxon>
        <taxon>Metazoa</taxon>
        <taxon>Ecdysozoa</taxon>
        <taxon>Arthropoda</taxon>
        <taxon>Crustacea</taxon>
        <taxon>Multicrustacea</taxon>
        <taxon>Malacostraca</taxon>
        <taxon>Eumalacostraca</taxon>
        <taxon>Eucarida</taxon>
        <taxon>Decapoda</taxon>
        <taxon>Dendrobranchiata</taxon>
        <taxon>Penaeoidea</taxon>
        <taxon>Penaeidae</taxon>
        <taxon>Penaeus</taxon>
    </lineage>
</organism>
<reference evidence="6 7" key="1">
    <citation type="submission" date="2018-04" db="EMBL/GenBank/DDBJ databases">
        <authorList>
            <person name="Zhang X."/>
            <person name="Yuan J."/>
            <person name="Li F."/>
            <person name="Xiang J."/>
        </authorList>
    </citation>
    <scope>NUCLEOTIDE SEQUENCE [LARGE SCALE GENOMIC DNA]</scope>
    <source>
        <tissue evidence="6">Muscle</tissue>
    </source>
</reference>
<keyword evidence="5" id="KW-0812">Transmembrane</keyword>
<evidence type="ECO:0000256" key="5">
    <source>
        <dbReference type="SAM" id="Phobius"/>
    </source>
</evidence>
<evidence type="ECO:0000313" key="6">
    <source>
        <dbReference type="EMBL" id="ROT68196.1"/>
    </source>
</evidence>
<proteinExistence type="inferred from homology"/>
<dbReference type="GO" id="GO:0008318">
    <property type="term" value="F:protein prenyltransferase activity"/>
    <property type="evidence" value="ECO:0007669"/>
    <property type="project" value="InterPro"/>
</dbReference>
<gene>
    <name evidence="6" type="ORF">C7M84_013673</name>
</gene>
<accession>A0A3R7M684</accession>